<evidence type="ECO:0000313" key="6">
    <source>
        <dbReference type="RefSeq" id="XP_018527012.2"/>
    </source>
</evidence>
<evidence type="ECO:0000256" key="3">
    <source>
        <dbReference type="SAM" id="Phobius"/>
    </source>
</evidence>
<keyword evidence="3" id="KW-0472">Membrane</keyword>
<dbReference type="InterPro" id="IPR001304">
    <property type="entry name" value="C-type_lectin-like"/>
</dbReference>
<dbReference type="Gene3D" id="3.10.100.10">
    <property type="entry name" value="Mannose-Binding Protein A, subunit A"/>
    <property type="match status" value="1"/>
</dbReference>
<dbReference type="RefSeq" id="XP_018527012.2">
    <property type="nucleotide sequence ID" value="XM_018671496.2"/>
</dbReference>
<dbReference type="SUPFAM" id="SSF56436">
    <property type="entry name" value="C-type lectin-like"/>
    <property type="match status" value="1"/>
</dbReference>
<dbReference type="InterPro" id="IPR050111">
    <property type="entry name" value="C-type_lectin/snaclec_domain"/>
</dbReference>
<dbReference type="Proteomes" id="UP000694890">
    <property type="component" value="Unplaced"/>
</dbReference>
<organism evidence="5 6">
    <name type="scientific">Lates calcarifer</name>
    <name type="common">Barramundi</name>
    <name type="synonym">Holocentrus calcarifer</name>
    <dbReference type="NCBI Taxonomy" id="8187"/>
    <lineage>
        <taxon>Eukaryota</taxon>
        <taxon>Metazoa</taxon>
        <taxon>Chordata</taxon>
        <taxon>Craniata</taxon>
        <taxon>Vertebrata</taxon>
        <taxon>Euteleostomi</taxon>
        <taxon>Actinopterygii</taxon>
        <taxon>Neopterygii</taxon>
        <taxon>Teleostei</taxon>
        <taxon>Neoteleostei</taxon>
        <taxon>Acanthomorphata</taxon>
        <taxon>Carangaria</taxon>
        <taxon>Carangaria incertae sedis</taxon>
        <taxon>Centropomidae</taxon>
        <taxon>Lates</taxon>
    </lineage>
</organism>
<evidence type="ECO:0000259" key="4">
    <source>
        <dbReference type="PROSITE" id="PS50041"/>
    </source>
</evidence>
<reference evidence="6" key="1">
    <citation type="submission" date="2025-08" db="UniProtKB">
        <authorList>
            <consortium name="RefSeq"/>
        </authorList>
    </citation>
    <scope>IDENTIFICATION</scope>
    <source>
        <tissue evidence="6">Brain</tissue>
    </source>
</reference>
<dbReference type="GO" id="GO:0030246">
    <property type="term" value="F:carbohydrate binding"/>
    <property type="evidence" value="ECO:0007669"/>
    <property type="project" value="UniProtKB-KW"/>
</dbReference>
<evidence type="ECO:0000313" key="5">
    <source>
        <dbReference type="Proteomes" id="UP000694890"/>
    </source>
</evidence>
<dbReference type="Pfam" id="PF00059">
    <property type="entry name" value="Lectin_C"/>
    <property type="match status" value="1"/>
</dbReference>
<dbReference type="PROSITE" id="PS50041">
    <property type="entry name" value="C_TYPE_LECTIN_2"/>
    <property type="match status" value="1"/>
</dbReference>
<keyword evidence="1" id="KW-0430">Lectin</keyword>
<dbReference type="PANTHER" id="PTHR22803">
    <property type="entry name" value="MANNOSE, PHOSPHOLIPASE, LECTIN RECEPTOR RELATED"/>
    <property type="match status" value="1"/>
</dbReference>
<dbReference type="KEGG" id="lcf:108880068"/>
<keyword evidence="2" id="KW-1015">Disulfide bond</keyword>
<accession>A0AAJ7PIR9</accession>
<dbReference type="AlphaFoldDB" id="A0AAJ7PIR9"/>
<dbReference type="InterPro" id="IPR018378">
    <property type="entry name" value="C-type_lectin_CS"/>
</dbReference>
<name>A0AAJ7PIR9_LATCA</name>
<evidence type="ECO:0000256" key="2">
    <source>
        <dbReference type="ARBA" id="ARBA00023157"/>
    </source>
</evidence>
<dbReference type="GeneID" id="108880068"/>
<gene>
    <name evidence="6" type="primary">LOC108880068</name>
</gene>
<dbReference type="CDD" id="cd03590">
    <property type="entry name" value="CLECT_DC-SIGN_like"/>
    <property type="match status" value="1"/>
</dbReference>
<dbReference type="InterPro" id="IPR016187">
    <property type="entry name" value="CTDL_fold"/>
</dbReference>
<feature type="transmembrane region" description="Helical" evidence="3">
    <location>
        <begin position="35"/>
        <end position="58"/>
    </location>
</feature>
<dbReference type="InterPro" id="IPR016186">
    <property type="entry name" value="C-type_lectin-like/link_sf"/>
</dbReference>
<sequence>MEEVYVNVEYTKSGDSTIPTNQAGLRSSKRRYHGAVVLCLGLLSVFLLAGLIGLGVHYHGSVHRLAAELSAIKANLSEHLQISDKFSSLTEERDLLKANLLEMTKERDKLQWLLQQKTTCPTGWTNFSCSCYLLSDESGSWDQGRENCRARGADLVVIDSPKEQEFLLGFTSRSAWIGLSDRDEEGTWKWVDKTPLNLTVTAKYWRVNQPDNGNGEPQWGEEDCANISSDGWNDLSCDASLRWICEKMA</sequence>
<keyword evidence="3" id="KW-1133">Transmembrane helix</keyword>
<evidence type="ECO:0000256" key="1">
    <source>
        <dbReference type="ARBA" id="ARBA00022734"/>
    </source>
</evidence>
<dbReference type="PROSITE" id="PS00615">
    <property type="entry name" value="C_TYPE_LECTIN_1"/>
    <property type="match status" value="1"/>
</dbReference>
<keyword evidence="3" id="KW-0812">Transmembrane</keyword>
<proteinExistence type="predicted"/>
<dbReference type="InterPro" id="IPR033989">
    <property type="entry name" value="CD209-like_CTLD"/>
</dbReference>
<dbReference type="SMART" id="SM00034">
    <property type="entry name" value="CLECT"/>
    <property type="match status" value="1"/>
</dbReference>
<protein>
    <submittedName>
        <fullName evidence="6">CD209 antigen-like protein C isoform X1</fullName>
    </submittedName>
</protein>
<feature type="domain" description="C-type lectin" evidence="4">
    <location>
        <begin position="127"/>
        <end position="246"/>
    </location>
</feature>